<evidence type="ECO:0000259" key="5">
    <source>
        <dbReference type="PROSITE" id="PS50931"/>
    </source>
</evidence>
<dbReference type="Gene3D" id="1.10.10.10">
    <property type="entry name" value="Winged helix-like DNA-binding domain superfamily/Winged helix DNA-binding domain"/>
    <property type="match status" value="1"/>
</dbReference>
<organism evidence="6 7">
    <name type="scientific">Gordonia otitidis (strain DSM 44809 / CCUG 52243 / JCM 12355 / NBRC 100426 / IFM 10032)</name>
    <dbReference type="NCBI Taxonomy" id="1108044"/>
    <lineage>
        <taxon>Bacteria</taxon>
        <taxon>Bacillati</taxon>
        <taxon>Actinomycetota</taxon>
        <taxon>Actinomycetes</taxon>
        <taxon>Mycobacteriales</taxon>
        <taxon>Gordoniaceae</taxon>
        <taxon>Gordonia</taxon>
    </lineage>
</organism>
<keyword evidence="4" id="KW-0804">Transcription</keyword>
<keyword evidence="7" id="KW-1185">Reference proteome</keyword>
<sequence>MELRQLRALIAVADTGSVTAAAKALHIVQPAVTKQIHALESELGVELFERSRSGMSVNGNGKQVLDRARRALEELDRARAEVSSGVEKGVRGRVSVGLLPSTVGLLAADLVAAVTRRHPGIVLRVDVGYAGHLAQWLDVGDVDVALLFEQPTTSAFRIRPILREDLWVVAPRAAGLDVDNPVSLEDVLRHPLVLPAPPHGLRSIVDAAAAGSDISIAVETNDAALQRRLVADGHGWTVLPPAMMIDAREAVTCAPLVGAPLSRTIGTAVARNPAQSPACDVVVALLGEVIASAVSGGRWPSARLVG</sequence>
<dbReference type="EMBL" id="BAFB01000170">
    <property type="protein sequence ID" value="GAB35629.1"/>
    <property type="molecule type" value="Genomic_DNA"/>
</dbReference>
<dbReference type="InterPro" id="IPR050950">
    <property type="entry name" value="HTH-type_LysR_regulators"/>
</dbReference>
<dbReference type="PROSITE" id="PS50931">
    <property type="entry name" value="HTH_LYSR"/>
    <property type="match status" value="1"/>
</dbReference>
<dbReference type="SUPFAM" id="SSF53850">
    <property type="entry name" value="Periplasmic binding protein-like II"/>
    <property type="match status" value="1"/>
</dbReference>
<evidence type="ECO:0000256" key="2">
    <source>
        <dbReference type="ARBA" id="ARBA00023015"/>
    </source>
</evidence>
<dbReference type="FunFam" id="1.10.10.10:FF:000001">
    <property type="entry name" value="LysR family transcriptional regulator"/>
    <property type="match status" value="1"/>
</dbReference>
<dbReference type="InterPro" id="IPR005119">
    <property type="entry name" value="LysR_subst-bd"/>
</dbReference>
<dbReference type="InterPro" id="IPR000847">
    <property type="entry name" value="LysR_HTH_N"/>
</dbReference>
<feature type="domain" description="HTH lysR-type" evidence="5">
    <location>
        <begin position="1"/>
        <end position="58"/>
    </location>
</feature>
<comment type="caution">
    <text evidence="6">The sequence shown here is derived from an EMBL/GenBank/DDBJ whole genome shotgun (WGS) entry which is preliminary data.</text>
</comment>
<dbReference type="GO" id="GO:0003700">
    <property type="term" value="F:DNA-binding transcription factor activity"/>
    <property type="evidence" value="ECO:0007669"/>
    <property type="project" value="InterPro"/>
</dbReference>
<evidence type="ECO:0000313" key="6">
    <source>
        <dbReference type="EMBL" id="GAB35629.1"/>
    </source>
</evidence>
<dbReference type="Pfam" id="PF03466">
    <property type="entry name" value="LysR_substrate"/>
    <property type="match status" value="1"/>
</dbReference>
<dbReference type="InterPro" id="IPR036390">
    <property type="entry name" value="WH_DNA-bd_sf"/>
</dbReference>
<dbReference type="PANTHER" id="PTHR30419">
    <property type="entry name" value="HTH-TYPE TRANSCRIPTIONAL REGULATOR YBHD"/>
    <property type="match status" value="1"/>
</dbReference>
<dbReference type="GO" id="GO:0005829">
    <property type="term" value="C:cytosol"/>
    <property type="evidence" value="ECO:0007669"/>
    <property type="project" value="TreeGrafter"/>
</dbReference>
<dbReference type="Proteomes" id="UP000005038">
    <property type="component" value="Unassembled WGS sequence"/>
</dbReference>
<evidence type="ECO:0000256" key="4">
    <source>
        <dbReference type="ARBA" id="ARBA00023163"/>
    </source>
</evidence>
<dbReference type="SUPFAM" id="SSF46785">
    <property type="entry name" value="Winged helix' DNA-binding domain"/>
    <property type="match status" value="1"/>
</dbReference>
<dbReference type="Pfam" id="PF00126">
    <property type="entry name" value="HTH_1"/>
    <property type="match status" value="1"/>
</dbReference>
<dbReference type="GO" id="GO:0003677">
    <property type="term" value="F:DNA binding"/>
    <property type="evidence" value="ECO:0007669"/>
    <property type="project" value="UniProtKB-KW"/>
</dbReference>
<accession>H5TQ71</accession>
<gene>
    <name evidence="6" type="ORF">GOOTI_170_00960</name>
</gene>
<evidence type="ECO:0000313" key="7">
    <source>
        <dbReference type="Proteomes" id="UP000005038"/>
    </source>
</evidence>
<proteinExistence type="inferred from homology"/>
<name>H5TQ71_GORO1</name>
<keyword evidence="3" id="KW-0238">DNA-binding</keyword>
<dbReference type="AlphaFoldDB" id="H5TQ71"/>
<keyword evidence="2" id="KW-0805">Transcription regulation</keyword>
<dbReference type="STRING" id="1108044.GOOTI_170_00960"/>
<dbReference type="PRINTS" id="PR00039">
    <property type="entry name" value="HTHLYSR"/>
</dbReference>
<protein>
    <submittedName>
        <fullName evidence="6">LysR family transcriptional regulator</fullName>
    </submittedName>
</protein>
<dbReference type="RefSeq" id="WP_007239840.1">
    <property type="nucleotide sequence ID" value="NZ_BAFB01000170.1"/>
</dbReference>
<dbReference type="OrthoDB" id="3181812at2"/>
<dbReference type="Gene3D" id="3.40.190.290">
    <property type="match status" value="1"/>
</dbReference>
<evidence type="ECO:0000256" key="3">
    <source>
        <dbReference type="ARBA" id="ARBA00023125"/>
    </source>
</evidence>
<comment type="similarity">
    <text evidence="1">Belongs to the LysR transcriptional regulatory family.</text>
</comment>
<evidence type="ECO:0000256" key="1">
    <source>
        <dbReference type="ARBA" id="ARBA00009437"/>
    </source>
</evidence>
<dbReference type="InterPro" id="IPR036388">
    <property type="entry name" value="WH-like_DNA-bd_sf"/>
</dbReference>
<reference evidence="6" key="1">
    <citation type="submission" date="2012-02" db="EMBL/GenBank/DDBJ databases">
        <title>Whole genome shotgun sequence of Gordonia otitidis NBRC 100426.</title>
        <authorList>
            <person name="Yoshida I."/>
            <person name="Hosoyama A."/>
            <person name="Tsuchikane K."/>
            <person name="Katsumata H."/>
            <person name="Yamazaki S."/>
            <person name="Fujita N."/>
        </authorList>
    </citation>
    <scope>NUCLEOTIDE SEQUENCE [LARGE SCALE GENOMIC DNA]</scope>
    <source>
        <strain evidence="6">NBRC 100426</strain>
    </source>
</reference>